<evidence type="ECO:0000313" key="3">
    <source>
        <dbReference type="Proteomes" id="UP000255469"/>
    </source>
</evidence>
<sequence>MKTMTAMKQTYQHPYIEVSSIEMELLLTATSKKDQYDIGSGDSKWPKSGDVHDDTGNGPGVSGAKEHQSYDFWED</sequence>
<organism evidence="2 3">
    <name type="scientific">Prevotella denticola</name>
    <dbReference type="NCBI Taxonomy" id="28129"/>
    <lineage>
        <taxon>Bacteria</taxon>
        <taxon>Pseudomonadati</taxon>
        <taxon>Bacteroidota</taxon>
        <taxon>Bacteroidia</taxon>
        <taxon>Bacteroidales</taxon>
        <taxon>Prevotellaceae</taxon>
        <taxon>Prevotella</taxon>
    </lineage>
</organism>
<reference evidence="2 3" key="1">
    <citation type="submission" date="2018-06" db="EMBL/GenBank/DDBJ databases">
        <authorList>
            <consortium name="Pathogen Informatics"/>
            <person name="Doyle S."/>
        </authorList>
    </citation>
    <scope>NUCLEOTIDE SEQUENCE [LARGE SCALE GENOMIC DNA]</scope>
    <source>
        <strain evidence="2 3">NCTC13067</strain>
    </source>
</reference>
<evidence type="ECO:0000256" key="1">
    <source>
        <dbReference type="SAM" id="MobiDB-lite"/>
    </source>
</evidence>
<dbReference type="AlphaFoldDB" id="A0A379E203"/>
<protein>
    <submittedName>
        <fullName evidence="2">Uncharacterized protein</fullName>
    </submittedName>
</protein>
<dbReference type="Proteomes" id="UP000255469">
    <property type="component" value="Unassembled WGS sequence"/>
</dbReference>
<gene>
    <name evidence="2" type="ORF">NCTC13067_00401</name>
</gene>
<name>A0A379E203_9BACT</name>
<accession>A0A379E203</accession>
<evidence type="ECO:0000313" key="2">
    <source>
        <dbReference type="EMBL" id="SUB86753.1"/>
    </source>
</evidence>
<feature type="compositionally biased region" description="Basic and acidic residues" evidence="1">
    <location>
        <begin position="44"/>
        <end position="55"/>
    </location>
</feature>
<feature type="region of interest" description="Disordered" evidence="1">
    <location>
        <begin position="34"/>
        <end position="75"/>
    </location>
</feature>
<dbReference type="EMBL" id="UGTM01000001">
    <property type="protein sequence ID" value="SUB86753.1"/>
    <property type="molecule type" value="Genomic_DNA"/>
</dbReference>
<proteinExistence type="predicted"/>